<gene>
    <name evidence="3" type="ORF">DXZ20_28130</name>
</gene>
<dbReference type="Pfam" id="PF02452">
    <property type="entry name" value="PemK_toxin"/>
    <property type="match status" value="1"/>
</dbReference>
<dbReference type="RefSeq" id="WP_163702392.1">
    <property type="nucleotide sequence ID" value="NZ_QXHD01000004.1"/>
</dbReference>
<comment type="caution">
    <text evidence="3">The sequence shown here is derived from an EMBL/GenBank/DDBJ whole genome shotgun (WGS) entry which is preliminary data.</text>
</comment>
<dbReference type="AlphaFoldDB" id="A0A6M0RT59"/>
<accession>A0A6M0RT59</accession>
<dbReference type="PANTHER" id="PTHR33988:SF3">
    <property type="entry name" value="ENDORIBONUCLEASE TOXIN CHPB-RELATED"/>
    <property type="match status" value="1"/>
</dbReference>
<dbReference type="Gene3D" id="2.30.30.110">
    <property type="match status" value="1"/>
</dbReference>
<organism evidence="3 4">
    <name type="scientific">Adonisia turfae CCMR0081</name>
    <dbReference type="NCBI Taxonomy" id="2292702"/>
    <lineage>
        <taxon>Bacteria</taxon>
        <taxon>Bacillati</taxon>
        <taxon>Cyanobacteriota</taxon>
        <taxon>Adonisia</taxon>
        <taxon>Adonisia turfae</taxon>
    </lineage>
</organism>
<evidence type="ECO:0000313" key="4">
    <source>
        <dbReference type="Proteomes" id="UP000481033"/>
    </source>
</evidence>
<sequence length="114" mass="12822">MDIQRGNILCVNLNPTTGREQTGNARPCLVLSRTQFNQARKGIVIVSPITSTIRPEIKTMITIPEGYKIQGSIIAEQVRTLDLSKRWWKPTGERLPEEFVDYVVATLNIIIGND</sequence>
<comment type="similarity">
    <text evidence="1">Belongs to the PemK/MazF family.</text>
</comment>
<dbReference type="GO" id="GO:0003677">
    <property type="term" value="F:DNA binding"/>
    <property type="evidence" value="ECO:0007669"/>
    <property type="project" value="InterPro"/>
</dbReference>
<dbReference type="GO" id="GO:0016075">
    <property type="term" value="P:rRNA catabolic process"/>
    <property type="evidence" value="ECO:0007669"/>
    <property type="project" value="TreeGrafter"/>
</dbReference>
<dbReference type="GO" id="GO:0006402">
    <property type="term" value="P:mRNA catabolic process"/>
    <property type="evidence" value="ECO:0007669"/>
    <property type="project" value="TreeGrafter"/>
</dbReference>
<proteinExistence type="inferred from homology"/>
<dbReference type="InterPro" id="IPR011067">
    <property type="entry name" value="Plasmid_toxin/cell-grow_inhib"/>
</dbReference>
<dbReference type="EMBL" id="QXHD01000004">
    <property type="protein sequence ID" value="NEZ59445.1"/>
    <property type="molecule type" value="Genomic_DNA"/>
</dbReference>
<reference evidence="3 4" key="1">
    <citation type="journal article" date="2020" name="Microb. Ecol.">
        <title>Ecogenomics of the Marine Benthic Filamentous Cyanobacterium Adonisia.</title>
        <authorList>
            <person name="Walter J.M."/>
            <person name="Coutinho F.H."/>
            <person name="Leomil L."/>
            <person name="Hargreaves P.I."/>
            <person name="Campeao M.E."/>
            <person name="Vieira V.V."/>
            <person name="Silva B.S."/>
            <person name="Fistarol G.O."/>
            <person name="Salomon P.S."/>
            <person name="Sawabe T."/>
            <person name="Mino S."/>
            <person name="Hosokawa M."/>
            <person name="Miyashita H."/>
            <person name="Maruyama F."/>
            <person name="van Verk M.C."/>
            <person name="Dutilh B.E."/>
            <person name="Thompson C.C."/>
            <person name="Thompson F.L."/>
        </authorList>
    </citation>
    <scope>NUCLEOTIDE SEQUENCE [LARGE SCALE GENOMIC DNA]</scope>
    <source>
        <strain evidence="3 4">CCMR0081</strain>
    </source>
</reference>
<evidence type="ECO:0000256" key="2">
    <source>
        <dbReference type="ARBA" id="ARBA00022649"/>
    </source>
</evidence>
<keyword evidence="4" id="KW-1185">Reference proteome</keyword>
<dbReference type="Proteomes" id="UP000481033">
    <property type="component" value="Unassembled WGS sequence"/>
</dbReference>
<dbReference type="SUPFAM" id="SSF50118">
    <property type="entry name" value="Cell growth inhibitor/plasmid maintenance toxic component"/>
    <property type="match status" value="1"/>
</dbReference>
<dbReference type="InterPro" id="IPR003477">
    <property type="entry name" value="PemK-like"/>
</dbReference>
<name>A0A6M0RT59_9CYAN</name>
<evidence type="ECO:0000313" key="3">
    <source>
        <dbReference type="EMBL" id="NEZ59445.1"/>
    </source>
</evidence>
<keyword evidence="2" id="KW-1277">Toxin-antitoxin system</keyword>
<dbReference type="PANTHER" id="PTHR33988">
    <property type="entry name" value="ENDORIBONUCLEASE MAZF-RELATED"/>
    <property type="match status" value="1"/>
</dbReference>
<protein>
    <submittedName>
        <fullName evidence="3">Type II toxin-antitoxin system PemK/MazF family toxin</fullName>
    </submittedName>
</protein>
<evidence type="ECO:0000256" key="1">
    <source>
        <dbReference type="ARBA" id="ARBA00007521"/>
    </source>
</evidence>
<dbReference type="GO" id="GO:0004521">
    <property type="term" value="F:RNA endonuclease activity"/>
    <property type="evidence" value="ECO:0007669"/>
    <property type="project" value="TreeGrafter"/>
</dbReference>